<protein>
    <submittedName>
        <fullName evidence="4">DNA-binding response regulator</fullName>
    </submittedName>
</protein>
<evidence type="ECO:0000256" key="2">
    <source>
        <dbReference type="PROSITE-ProRule" id="PRU00169"/>
    </source>
</evidence>
<feature type="domain" description="Response regulatory" evidence="3">
    <location>
        <begin position="138"/>
        <end position="254"/>
    </location>
</feature>
<evidence type="ECO:0000313" key="5">
    <source>
        <dbReference type="Proteomes" id="UP000019678"/>
    </source>
</evidence>
<dbReference type="PROSITE" id="PS50110">
    <property type="entry name" value="RESPONSE_REGULATORY"/>
    <property type="match status" value="2"/>
</dbReference>
<gene>
    <name evidence="4" type="ORF">CAP_8808</name>
</gene>
<dbReference type="PANTHER" id="PTHR44591">
    <property type="entry name" value="STRESS RESPONSE REGULATOR PROTEIN 1"/>
    <property type="match status" value="1"/>
</dbReference>
<dbReference type="Proteomes" id="UP000019678">
    <property type="component" value="Unassembled WGS sequence"/>
</dbReference>
<keyword evidence="1 2" id="KW-0597">Phosphoprotein</keyword>
<dbReference type="STRING" id="1192034.CAP_8808"/>
<dbReference type="InterPro" id="IPR011006">
    <property type="entry name" value="CheY-like_superfamily"/>
</dbReference>
<evidence type="ECO:0000256" key="1">
    <source>
        <dbReference type="ARBA" id="ARBA00022553"/>
    </source>
</evidence>
<feature type="modified residue" description="4-aspartylphosphate" evidence="2">
    <location>
        <position position="53"/>
    </location>
</feature>
<dbReference type="GO" id="GO:0000160">
    <property type="term" value="P:phosphorelay signal transduction system"/>
    <property type="evidence" value="ECO:0007669"/>
    <property type="project" value="InterPro"/>
</dbReference>
<dbReference type="InterPro" id="IPR001789">
    <property type="entry name" value="Sig_transdc_resp-reg_receiver"/>
</dbReference>
<dbReference type="InterPro" id="IPR050595">
    <property type="entry name" value="Bact_response_regulator"/>
</dbReference>
<dbReference type="EMBL" id="ASRX01000092">
    <property type="protein sequence ID" value="EYF01021.1"/>
    <property type="molecule type" value="Genomic_DNA"/>
</dbReference>
<dbReference type="eggNOG" id="COG0745">
    <property type="taxonomic scope" value="Bacteria"/>
</dbReference>
<comment type="caution">
    <text evidence="4">The sequence shown here is derived from an EMBL/GenBank/DDBJ whole genome shotgun (WGS) entry which is preliminary data.</text>
</comment>
<sequence>MYPDILILDDSLTVRTDLQSALAAAGYRVTACSSMVSAKQELDRRPFALIILDVVLPDGDGLDLLRELKAAPEHAAMRVIVLSTESEVKSRVRGLATGADEYVGKPYDPSYILRCVRRFLGPSPTGQPTPERGVGERKILAIGARSTYLTVLAERLRLDRHDVTLTYSLEEASQFLSLTSVDCVVVDAAAPGIDADEVCRRLKVTSSWSTIPVLLLSDAPPASVVGGGLLSPQDAVASRSTNLTSVRAKLRELLRQRSSDHKRPAVEQPVPRDNSLFTRLVATSGIPSTQARATLDRALMQAGVQSHNLTPETLEAALSAVERAFLAFMTPEEARWRIKAVAALARLARSRRDRE</sequence>
<keyword evidence="4" id="KW-0238">DNA-binding</keyword>
<name>A0A017SXL0_9BACT</name>
<dbReference type="Pfam" id="PF00072">
    <property type="entry name" value="Response_reg"/>
    <property type="match status" value="1"/>
</dbReference>
<dbReference type="SUPFAM" id="SSF52172">
    <property type="entry name" value="CheY-like"/>
    <property type="match status" value="2"/>
</dbReference>
<keyword evidence="5" id="KW-1185">Reference proteome</keyword>
<evidence type="ECO:0000313" key="4">
    <source>
        <dbReference type="EMBL" id="EYF01021.1"/>
    </source>
</evidence>
<dbReference type="PANTHER" id="PTHR44591:SF23">
    <property type="entry name" value="CHEY SUBFAMILY"/>
    <property type="match status" value="1"/>
</dbReference>
<dbReference type="GO" id="GO:0003677">
    <property type="term" value="F:DNA binding"/>
    <property type="evidence" value="ECO:0007669"/>
    <property type="project" value="UniProtKB-KW"/>
</dbReference>
<dbReference type="Gene3D" id="3.40.50.2300">
    <property type="match status" value="2"/>
</dbReference>
<feature type="modified residue" description="4-aspartylphosphate" evidence="2">
    <location>
        <position position="187"/>
    </location>
</feature>
<dbReference type="AlphaFoldDB" id="A0A017SXL0"/>
<dbReference type="CDD" id="cd17574">
    <property type="entry name" value="REC_OmpR"/>
    <property type="match status" value="1"/>
</dbReference>
<dbReference type="OrthoDB" id="5523662at2"/>
<dbReference type="SMART" id="SM00448">
    <property type="entry name" value="REC"/>
    <property type="match status" value="2"/>
</dbReference>
<dbReference type="RefSeq" id="WP_052376716.1">
    <property type="nucleotide sequence ID" value="NZ_ASRX01000092.1"/>
</dbReference>
<accession>A0A017SXL0</accession>
<proteinExistence type="predicted"/>
<feature type="domain" description="Response regulatory" evidence="3">
    <location>
        <begin position="4"/>
        <end position="120"/>
    </location>
</feature>
<evidence type="ECO:0000259" key="3">
    <source>
        <dbReference type="PROSITE" id="PS50110"/>
    </source>
</evidence>
<reference evidence="4 5" key="1">
    <citation type="submission" date="2013-05" db="EMBL/GenBank/DDBJ databases">
        <title>Genome assembly of Chondromyces apiculatus DSM 436.</title>
        <authorList>
            <person name="Sharma G."/>
            <person name="Khatri I."/>
            <person name="Kaur C."/>
            <person name="Mayilraj S."/>
            <person name="Subramanian S."/>
        </authorList>
    </citation>
    <scope>NUCLEOTIDE SEQUENCE [LARGE SCALE GENOMIC DNA]</scope>
    <source>
        <strain evidence="4 5">DSM 436</strain>
    </source>
</reference>
<organism evidence="4 5">
    <name type="scientific">Chondromyces apiculatus DSM 436</name>
    <dbReference type="NCBI Taxonomy" id="1192034"/>
    <lineage>
        <taxon>Bacteria</taxon>
        <taxon>Pseudomonadati</taxon>
        <taxon>Myxococcota</taxon>
        <taxon>Polyangia</taxon>
        <taxon>Polyangiales</taxon>
        <taxon>Polyangiaceae</taxon>
        <taxon>Chondromyces</taxon>
    </lineage>
</organism>